<evidence type="ECO:0000256" key="2">
    <source>
        <dbReference type="ARBA" id="ARBA00022448"/>
    </source>
</evidence>
<feature type="domain" description="ABC transmembrane type-1" evidence="8">
    <location>
        <begin position="191"/>
        <end position="385"/>
    </location>
</feature>
<dbReference type="GO" id="GO:0022857">
    <property type="term" value="F:transmembrane transporter activity"/>
    <property type="evidence" value="ECO:0007669"/>
    <property type="project" value="InterPro"/>
</dbReference>
<dbReference type="EMBL" id="AADV02000046">
    <property type="protein sequence ID" value="EAM49927.1"/>
    <property type="molecule type" value="Genomic_DNA"/>
</dbReference>
<feature type="transmembrane region" description="Helical" evidence="7">
    <location>
        <begin position="104"/>
        <end position="123"/>
    </location>
</feature>
<evidence type="ECO:0000256" key="6">
    <source>
        <dbReference type="ARBA" id="ARBA00023136"/>
    </source>
</evidence>
<dbReference type="KEGG" id="cwa:CwatDRAFT_2793"/>
<feature type="transmembrane region" description="Helical" evidence="7">
    <location>
        <begin position="158"/>
        <end position="180"/>
    </location>
</feature>
<keyword evidence="10" id="KW-1185">Reference proteome</keyword>
<dbReference type="InterPro" id="IPR043429">
    <property type="entry name" value="ArtM/GltK/GlnP/TcyL/YhdX-like"/>
</dbReference>
<evidence type="ECO:0000259" key="8">
    <source>
        <dbReference type="PROSITE" id="PS50928"/>
    </source>
</evidence>
<sequence length="391" mass="43693">MSLVFSNHHIPINWIKKNLFSNWFNSLLTLVSLSFIFWVGSGLISWAIFQAQWGVIGDNLRLFFVGQYPVSLLWRAWTSLAIIFSLIGFSWGTIKYYSNLFKPINLFILGSITVFITLLSIPVSLVSSAKLLGILLLLVIFALIGQQTSKKLPTFSNWLSLIWVLTFFLLLGLLQGAFFLRPVRLDDFSGLILTLFVAIISIILSFPFGVLLALGRQSELPVIRWLSIAYIELIRGLPLIGILFMAQVMLPLILPQDMRIQRVIRAIAGFTLFSAAYLAENVRGGLQSVPKGQTEAAKALGLNGFFVLIFVVLPQALRVVIPAIVGQFISLFKDTSLLAIVGLVDLLGMSQSILANPKFIGRYGEVYIFVAAIYWVFCYSMSLLSRQLENK</sequence>
<reference evidence="9" key="1">
    <citation type="submission" date="2004-02" db="EMBL/GenBank/DDBJ databases">
        <authorList>
            <consortium name="DOE Joint Genome Institute"/>
        </authorList>
    </citation>
    <scope>NUCLEOTIDE SEQUENCE [LARGE SCALE GENOMIC DNA]</scope>
    <source>
        <strain evidence="9">WH 8501</strain>
    </source>
</reference>
<dbReference type="Pfam" id="PF00528">
    <property type="entry name" value="BPD_transp_1"/>
    <property type="match status" value="1"/>
</dbReference>
<dbReference type="Proteomes" id="UP000003922">
    <property type="component" value="Unassembled WGS sequence"/>
</dbReference>
<dbReference type="GO" id="GO:0006865">
    <property type="term" value="P:amino acid transport"/>
    <property type="evidence" value="ECO:0007669"/>
    <property type="project" value="TreeGrafter"/>
</dbReference>
<comment type="caution">
    <text evidence="9">The sequence shown here is derived from an EMBL/GenBank/DDBJ whole genome shotgun (WGS) entry which is preliminary data.</text>
</comment>
<comment type="similarity">
    <text evidence="7">Belongs to the binding-protein-dependent transport system permease family.</text>
</comment>
<dbReference type="OrthoDB" id="9805999at2"/>
<feature type="transmembrane region" description="Helical" evidence="7">
    <location>
        <begin position="260"/>
        <end position="279"/>
    </location>
</feature>
<reference evidence="9" key="2">
    <citation type="submission" date="2005-06" db="EMBL/GenBank/DDBJ databases">
        <title>Sequencing of the draft genome and assembly of Crocosphaera watsonii WH 8501.</title>
        <authorList>
            <consortium name="US DOE Joint Genome Institute (JGI-PGF)"/>
            <person name="Copeland A."/>
            <person name="Lucas S."/>
            <person name="Lapidus A."/>
            <person name="Barry K."/>
            <person name="Detter C."/>
            <person name="Glavina T."/>
            <person name="Hammon N."/>
            <person name="Israni S."/>
            <person name="Pitluck S."/>
            <person name="Richardson P."/>
        </authorList>
    </citation>
    <scope>NUCLEOTIDE SEQUENCE [LARGE SCALE GENOMIC DNA]</scope>
    <source>
        <strain evidence="9">WH 8501</strain>
    </source>
</reference>
<comment type="subcellular location">
    <subcellularLocation>
        <location evidence="1 7">Cell membrane</location>
        <topology evidence="1 7">Multi-pass membrane protein</topology>
    </subcellularLocation>
</comment>
<evidence type="ECO:0000256" key="1">
    <source>
        <dbReference type="ARBA" id="ARBA00004651"/>
    </source>
</evidence>
<dbReference type="GO" id="GO:0043190">
    <property type="term" value="C:ATP-binding cassette (ABC) transporter complex"/>
    <property type="evidence" value="ECO:0007669"/>
    <property type="project" value="InterPro"/>
</dbReference>
<feature type="transmembrane region" description="Helical" evidence="7">
    <location>
        <begin position="337"/>
        <end position="354"/>
    </location>
</feature>
<keyword evidence="5 7" id="KW-1133">Transmembrane helix</keyword>
<evidence type="ECO:0000256" key="7">
    <source>
        <dbReference type="RuleBase" id="RU363032"/>
    </source>
</evidence>
<reference evidence="9" key="3">
    <citation type="submission" date="2016-12" db="EMBL/GenBank/DDBJ databases">
        <title>Annotation of the draft genome assembly of Crocosphaera watsonii WH 8501.</title>
        <authorList>
            <consortium name="US DOE Joint Genome Institute (JGI-ORNL)"/>
            <person name="Larimer F."/>
            <person name="Land M."/>
        </authorList>
    </citation>
    <scope>NUCLEOTIDE SEQUENCE</scope>
    <source>
        <strain evidence="9">WH 8501</strain>
    </source>
</reference>
<evidence type="ECO:0000313" key="10">
    <source>
        <dbReference type="Proteomes" id="UP000003922"/>
    </source>
</evidence>
<protein>
    <submittedName>
        <fullName evidence="9">Amino acid ABC transporter, permease protein, 3-TM region, His/Glu/Gln/Arg/opine</fullName>
    </submittedName>
</protein>
<dbReference type="PROSITE" id="PS50928">
    <property type="entry name" value="ABC_TM1"/>
    <property type="match status" value="1"/>
</dbReference>
<dbReference type="NCBIfam" id="TIGR01726">
    <property type="entry name" value="HEQRo_perm_3TM"/>
    <property type="match status" value="1"/>
</dbReference>
<evidence type="ECO:0000256" key="5">
    <source>
        <dbReference type="ARBA" id="ARBA00022989"/>
    </source>
</evidence>
<evidence type="ECO:0000256" key="4">
    <source>
        <dbReference type="ARBA" id="ARBA00022692"/>
    </source>
</evidence>
<dbReference type="PANTHER" id="PTHR30614">
    <property type="entry name" value="MEMBRANE COMPONENT OF AMINO ACID ABC TRANSPORTER"/>
    <property type="match status" value="1"/>
</dbReference>
<organism evidence="9 10">
    <name type="scientific">Crocosphaera watsonii WH 8501</name>
    <dbReference type="NCBI Taxonomy" id="165597"/>
    <lineage>
        <taxon>Bacteria</taxon>
        <taxon>Bacillati</taxon>
        <taxon>Cyanobacteriota</taxon>
        <taxon>Cyanophyceae</taxon>
        <taxon>Oscillatoriophycideae</taxon>
        <taxon>Chroococcales</taxon>
        <taxon>Aphanothecaceae</taxon>
        <taxon>Crocosphaera</taxon>
    </lineage>
</organism>
<accession>Q4C192</accession>
<dbReference type="InterPro" id="IPR000515">
    <property type="entry name" value="MetI-like"/>
</dbReference>
<dbReference type="AlphaFoldDB" id="Q4C192"/>
<feature type="transmembrane region" description="Helical" evidence="7">
    <location>
        <begin position="27"/>
        <end position="52"/>
    </location>
</feature>
<feature type="transmembrane region" description="Helical" evidence="7">
    <location>
        <begin position="300"/>
        <end position="325"/>
    </location>
</feature>
<dbReference type="SUPFAM" id="SSF161098">
    <property type="entry name" value="MetI-like"/>
    <property type="match status" value="1"/>
</dbReference>
<keyword evidence="3" id="KW-1003">Cell membrane</keyword>
<feature type="transmembrane region" description="Helical" evidence="7">
    <location>
        <begin position="129"/>
        <end position="146"/>
    </location>
</feature>
<dbReference type="PANTHER" id="PTHR30614:SF41">
    <property type="entry name" value="INNER MEMBRANE AMINO-ACID ABC TRANSPORTER PERMEASE PROTEIN YHDY"/>
    <property type="match status" value="1"/>
</dbReference>
<keyword evidence="4 7" id="KW-0812">Transmembrane</keyword>
<evidence type="ECO:0000313" key="9">
    <source>
        <dbReference type="EMBL" id="EAM49927.1"/>
    </source>
</evidence>
<name>Q4C192_CROWT</name>
<evidence type="ECO:0000256" key="3">
    <source>
        <dbReference type="ARBA" id="ARBA00022475"/>
    </source>
</evidence>
<dbReference type="CDD" id="cd06261">
    <property type="entry name" value="TM_PBP2"/>
    <property type="match status" value="1"/>
</dbReference>
<gene>
    <name evidence="9" type="ORF">CwatDRAFT_2793</name>
</gene>
<feature type="transmembrane region" description="Helical" evidence="7">
    <location>
        <begin position="192"/>
        <end position="215"/>
    </location>
</feature>
<feature type="transmembrane region" description="Helical" evidence="7">
    <location>
        <begin position="72"/>
        <end position="92"/>
    </location>
</feature>
<feature type="transmembrane region" description="Helical" evidence="7">
    <location>
        <begin position="366"/>
        <end position="385"/>
    </location>
</feature>
<dbReference type="RefSeq" id="WP_007306370.1">
    <property type="nucleotide sequence ID" value="NZ_AADV02000046.1"/>
</dbReference>
<dbReference type="InterPro" id="IPR035906">
    <property type="entry name" value="MetI-like_sf"/>
</dbReference>
<dbReference type="InterPro" id="IPR010065">
    <property type="entry name" value="AA_ABC_transptr_permease_3TM"/>
</dbReference>
<keyword evidence="6 7" id="KW-0472">Membrane</keyword>
<dbReference type="Gene3D" id="1.10.3720.10">
    <property type="entry name" value="MetI-like"/>
    <property type="match status" value="1"/>
</dbReference>
<proteinExistence type="inferred from homology"/>
<feature type="transmembrane region" description="Helical" evidence="7">
    <location>
        <begin position="236"/>
        <end position="254"/>
    </location>
</feature>
<keyword evidence="2 7" id="KW-0813">Transport</keyword>